<accession>A0A0Q9YQF8</accession>
<comment type="caution">
    <text evidence="2">The sequence shown here is derived from an EMBL/GenBank/DDBJ whole genome shotgun (WGS) entry which is preliminary data.</text>
</comment>
<evidence type="ECO:0000256" key="1">
    <source>
        <dbReference type="SAM" id="Phobius"/>
    </source>
</evidence>
<keyword evidence="1" id="KW-1133">Transmembrane helix</keyword>
<feature type="transmembrane region" description="Helical" evidence="1">
    <location>
        <begin position="21"/>
        <end position="41"/>
    </location>
</feature>
<feature type="transmembrane region" description="Helical" evidence="1">
    <location>
        <begin position="53"/>
        <end position="76"/>
    </location>
</feature>
<protein>
    <submittedName>
        <fullName evidence="2">Uncharacterized protein</fullName>
    </submittedName>
</protein>
<name>A0A0Q9YQF8_9GAMM</name>
<reference evidence="2" key="1">
    <citation type="submission" date="2015-09" db="EMBL/GenBank/DDBJ databases">
        <title>Draft Genome Sequences of Two Novel Amoeba-resistant Intranuclear Bacteria, Candidatus Berkiella cookevillensis and Candidatus Berkiella aquae.</title>
        <authorList>
            <person name="Mehari Y.T."/>
            <person name="Arivett B.A."/>
            <person name="Farone A.L."/>
            <person name="Gunderson J.H."/>
            <person name="Farone M.B."/>
        </authorList>
    </citation>
    <scope>NUCLEOTIDE SEQUENCE [LARGE SCALE GENOMIC DNA]</scope>
    <source>
        <strain evidence="2">CC99</strain>
    </source>
</reference>
<dbReference type="EMBL" id="LKHV01000004">
    <property type="protein sequence ID" value="KRG19060.1"/>
    <property type="molecule type" value="Genomic_DNA"/>
</dbReference>
<dbReference type="AlphaFoldDB" id="A0A0Q9YQF8"/>
<gene>
    <name evidence="2" type="ORF">CC99x_01055</name>
</gene>
<dbReference type="STRING" id="437022.CC99x_01055"/>
<keyword evidence="1" id="KW-0812">Transmembrane</keyword>
<organism evidence="2">
    <name type="scientific">Candidatus Berkiella cookevillensis</name>
    <dbReference type="NCBI Taxonomy" id="437022"/>
    <lineage>
        <taxon>Bacteria</taxon>
        <taxon>Pseudomonadati</taxon>
        <taxon>Pseudomonadota</taxon>
        <taxon>Gammaproteobacteria</taxon>
        <taxon>Candidatus Berkiellales</taxon>
        <taxon>Candidatus Berkiellaceae</taxon>
        <taxon>Candidatus Berkiella</taxon>
    </lineage>
</organism>
<proteinExistence type="predicted"/>
<sequence>MRELNKSEVGSIAAGISDFDIFSGSVMGGTLLGAGLGGYIALNSPSFNPWQLFLFPIWIAAGAGLGGLMGLTVGAFTGGCGICAHHLTTP</sequence>
<keyword evidence="1" id="KW-0472">Membrane</keyword>
<evidence type="ECO:0000313" key="2">
    <source>
        <dbReference type="EMBL" id="KRG19060.1"/>
    </source>
</evidence>